<keyword evidence="4" id="KW-1185">Reference proteome</keyword>
<keyword evidence="2" id="KW-0472">Membrane</keyword>
<evidence type="ECO:0000313" key="3">
    <source>
        <dbReference type="EMBL" id="MEI5614282.1"/>
    </source>
</evidence>
<feature type="compositionally biased region" description="Basic and acidic residues" evidence="1">
    <location>
        <begin position="21"/>
        <end position="44"/>
    </location>
</feature>
<evidence type="ECO:0000256" key="1">
    <source>
        <dbReference type="SAM" id="MobiDB-lite"/>
    </source>
</evidence>
<feature type="transmembrane region" description="Helical" evidence="2">
    <location>
        <begin position="216"/>
        <end position="235"/>
    </location>
</feature>
<feature type="compositionally biased region" description="Gly residues" evidence="1">
    <location>
        <begin position="267"/>
        <end position="278"/>
    </location>
</feature>
<comment type="caution">
    <text evidence="3">The sequence shown here is derived from an EMBL/GenBank/DDBJ whole genome shotgun (WGS) entry which is preliminary data.</text>
</comment>
<feature type="compositionally biased region" description="Low complexity" evidence="1">
    <location>
        <begin position="156"/>
        <end position="176"/>
    </location>
</feature>
<evidence type="ECO:0008006" key="5">
    <source>
        <dbReference type="Google" id="ProtNLM"/>
    </source>
</evidence>
<feature type="region of interest" description="Disordered" evidence="1">
    <location>
        <begin position="1"/>
        <end position="213"/>
    </location>
</feature>
<proteinExistence type="predicted"/>
<dbReference type="EMBL" id="JBBAYM010000027">
    <property type="protein sequence ID" value="MEI5614282.1"/>
    <property type="molecule type" value="Genomic_DNA"/>
</dbReference>
<accession>A0ABU8GM62</accession>
<feature type="compositionally biased region" description="Basic residues" evidence="1">
    <location>
        <begin position="204"/>
        <end position="213"/>
    </location>
</feature>
<feature type="compositionally biased region" description="Low complexity" evidence="1">
    <location>
        <begin position="440"/>
        <end position="452"/>
    </location>
</feature>
<keyword evidence="2" id="KW-0812">Transmembrane</keyword>
<feature type="region of interest" description="Disordered" evidence="1">
    <location>
        <begin position="246"/>
        <end position="309"/>
    </location>
</feature>
<feature type="compositionally biased region" description="Basic and acidic residues" evidence="1">
    <location>
        <begin position="282"/>
        <end position="297"/>
    </location>
</feature>
<keyword evidence="2" id="KW-1133">Transmembrane helix</keyword>
<evidence type="ECO:0000256" key="2">
    <source>
        <dbReference type="SAM" id="Phobius"/>
    </source>
</evidence>
<protein>
    <recommendedName>
        <fullName evidence="5">DUF4232 domain-containing protein</fullName>
    </recommendedName>
</protein>
<feature type="region of interest" description="Disordered" evidence="1">
    <location>
        <begin position="415"/>
        <end position="457"/>
    </location>
</feature>
<gene>
    <name evidence="3" type="ORF">WB403_34630</name>
</gene>
<dbReference type="RefSeq" id="WP_336541052.1">
    <property type="nucleotide sequence ID" value="NZ_JBBAYM010000027.1"/>
</dbReference>
<evidence type="ECO:0000313" key="4">
    <source>
        <dbReference type="Proteomes" id="UP001365781"/>
    </source>
</evidence>
<feature type="compositionally biased region" description="Polar residues" evidence="1">
    <location>
        <begin position="246"/>
        <end position="258"/>
    </location>
</feature>
<reference evidence="3 4" key="1">
    <citation type="submission" date="2024-03" db="EMBL/GenBank/DDBJ databases">
        <title>First Report of Pectobacterium brasiliscabiei causing potato scab in china.</title>
        <authorList>
            <person name="Handique U."/>
        </authorList>
    </citation>
    <scope>NUCLEOTIDE SEQUENCE [LARGE SCALE GENOMIC DNA]</scope>
    <source>
        <strain evidence="3 4">ZRIMU1503</strain>
    </source>
</reference>
<organism evidence="3 4">
    <name type="scientific">Streptomyces brasiliscabiei</name>
    <dbReference type="NCBI Taxonomy" id="2736302"/>
    <lineage>
        <taxon>Bacteria</taxon>
        <taxon>Bacillati</taxon>
        <taxon>Actinomycetota</taxon>
        <taxon>Actinomycetes</taxon>
        <taxon>Kitasatosporales</taxon>
        <taxon>Streptomycetaceae</taxon>
        <taxon>Streptomyces</taxon>
    </lineage>
</organism>
<name>A0ABU8GM62_9ACTN</name>
<feature type="compositionally biased region" description="Low complexity" evidence="1">
    <location>
        <begin position="299"/>
        <end position="309"/>
    </location>
</feature>
<sequence length="505" mass="49525">MSTNGTNGKDDPGARRRASWGRRDEDEQDGHAGGRGSEEHEETPSHAGNGTVNHGPEEQGPHPTGQDLEGRAPDDLDADGEDGDDSPTSVLPASAPPADGPSTDGPSADGPSTDGAPKDAGDADDADAGPGPSDTAERPVFESLRLSALPSAGVNGSRSSGSRSDGSRSDGSATGSDEPELRDLLQRAVSEIEPRDGTLEHLRRAVPARRARKRQAVVGMAAAALFIGTAIPALVHVSNSTGSDVNPSLLGNGSQTQESAGQTKGQTGAGGTSGGSSGGSKESGKDTGKGKGDKGKGESNGSTGGAQATPTTAASALCTAAQLGGGGSVGAPDSSGAVYGTFRVSNISGTSCTVTGAGGVSASPLGAADGSKITVLNHVAGDVAAGLPDPSLSLTQLMLAPGSAYEVQFAWVPSEPCPTTSGGTTDGGTGDPDPSPDPTPTGEETPGTTTDGSNSVSTQLFTEDGAVDGSVLVSHTAEGGVATFTTAVSNACAGVVYRTGLMTGV</sequence>
<feature type="compositionally biased region" description="Acidic residues" evidence="1">
    <location>
        <begin position="75"/>
        <end position="85"/>
    </location>
</feature>
<dbReference type="Proteomes" id="UP001365781">
    <property type="component" value="Unassembled WGS sequence"/>
</dbReference>
<feature type="compositionally biased region" description="Basic and acidic residues" evidence="1">
    <location>
        <begin position="179"/>
        <end position="203"/>
    </location>
</feature>